<feature type="region of interest" description="Disordered" evidence="1">
    <location>
        <begin position="410"/>
        <end position="436"/>
    </location>
</feature>
<reference evidence="3" key="1">
    <citation type="journal article" date="2021" name="Microbiol. Resour. Announc.">
        <title>LGAAP: Leishmaniinae Genome Assembly and Annotation Pipeline.</title>
        <authorList>
            <person name="Almutairi H."/>
            <person name="Urbaniak M.D."/>
            <person name="Bates M.D."/>
            <person name="Jariyapan N."/>
            <person name="Kwakye-Nuako G."/>
            <person name="Thomaz-Soccol V."/>
            <person name="Al-Salem W.S."/>
            <person name="Dillon R.J."/>
            <person name="Bates P.A."/>
            <person name="Gatherer D."/>
        </authorList>
    </citation>
    <scope>NUCLEOTIDE SEQUENCE [LARGE SCALE GENOMIC DNA]</scope>
</reference>
<dbReference type="OrthoDB" id="249522at2759"/>
<sequence length="941" mass="97800">MAGVDSAHKPFESRPDKGSELPRETSAPASSGAGVQRSSAPAAMGVANRSLPFPVADSSDPLAPLYSTPENQPLPLVLRAHGTESLFQYYVLRGYKEVLNVSTSLEAARAVQACLEGRNGAAAGSGMAAAVAQKSLRGDQSSMPSLNNEVIDRCLISTAPAAAPLAGTAAALATDVAVSSVAPLYVSLRPAQAQDVSSIYRTQRADETRAAAEQERRERLRLMPEAAVYLGRYYPEGSHIVADVQLQLAGERADSAATSGALARPGALSLSSGPIHTNIVSGGAVTPMRSPVLESAPLPTPTAHNGGTRFLSNPSPRRSFALTKPGSLSAPSIAPLLPRTPQEAAVEMRAQQQGRHALADQIEDAFVNAYHLRDPLAVQRQQEHMSLAARSRSLQAAAALLATKGAAPKVSAFPNGSKKSSRKKKKSMAAPAAPPKRFGGVPANLEVFRTSLLLACNEDGAVTLEQLRTLLANAPFQVGTQTSASAALSATVAHRLFCIIHAGTRAPNTADAADLLLAVASTTAVGGAGPLSWQGTVACDAFAHGTRNSLSRNSNNAAGVRRGPGASVTVAAPGLARLPSTSAQLLGSNASVTSPMNMTDAGSSFYGGAHSPKASSLTGATSPSCSEVAGAGSSRRPPVHHKVALDLHDGCKCVLVVEVLDALDALLNSVETKRVVRWECYNVLAVEGSGYIHKSQLAKLRRYAYREGSAAEEQATVTAAMVKALSDVFAAVAAEEETAYLKANKKKKKGGAAALAAHQSSPIPLNIMRKSHLDLAVFSRFFDEMPLMAAAFAHVWLPLLLNGHRHTAAAGGTLAGPSDSSKPSAPSPLKGSLVGATSLAPPSTESSVAAEDEKDREEASPNRSLPLSQSQRKPPPAADDDPDEAPLELLGSTVESRQAAVQRLVTDRQEQLHRACDAAEKERLITLPSDELGGGSAFADL</sequence>
<dbReference type="GeneID" id="92515051"/>
<feature type="compositionally biased region" description="Basic and acidic residues" evidence="1">
    <location>
        <begin position="851"/>
        <end position="860"/>
    </location>
</feature>
<accession>A0A836GPR7</accession>
<proteinExistence type="predicted"/>
<gene>
    <name evidence="2" type="ORF">LSCM1_05062</name>
</gene>
<dbReference type="KEGG" id="lmat:92515051"/>
<dbReference type="EMBL" id="JAFEUZ010000024">
    <property type="protein sequence ID" value="KAG5477764.1"/>
    <property type="molecule type" value="Genomic_DNA"/>
</dbReference>
<organism evidence="2 3">
    <name type="scientific">Leishmania martiniquensis</name>
    <dbReference type="NCBI Taxonomy" id="1580590"/>
    <lineage>
        <taxon>Eukaryota</taxon>
        <taxon>Discoba</taxon>
        <taxon>Euglenozoa</taxon>
        <taxon>Kinetoplastea</taxon>
        <taxon>Metakinetoplastina</taxon>
        <taxon>Trypanosomatida</taxon>
        <taxon>Trypanosomatidae</taxon>
        <taxon>Leishmaniinae</taxon>
        <taxon>Leishmania</taxon>
    </lineage>
</organism>
<reference evidence="3" key="2">
    <citation type="journal article" date="2021" name="Sci. Data">
        <title>Chromosome-scale genome sequencing, assembly and annotation of six genomes from subfamily Leishmaniinae.</title>
        <authorList>
            <person name="Almutairi H."/>
            <person name="Urbaniak M.D."/>
            <person name="Bates M.D."/>
            <person name="Jariyapan N."/>
            <person name="Kwakye-Nuako G."/>
            <person name="Thomaz Soccol V."/>
            <person name="Al-Salem W.S."/>
            <person name="Dillon R.J."/>
            <person name="Bates P.A."/>
            <person name="Gatherer D."/>
        </authorList>
    </citation>
    <scope>NUCLEOTIDE SEQUENCE [LARGE SCALE GENOMIC DNA]</scope>
</reference>
<keyword evidence="3" id="KW-1185">Reference proteome</keyword>
<evidence type="ECO:0000256" key="1">
    <source>
        <dbReference type="SAM" id="MobiDB-lite"/>
    </source>
</evidence>
<evidence type="ECO:0000313" key="3">
    <source>
        <dbReference type="Proteomes" id="UP000673552"/>
    </source>
</evidence>
<dbReference type="RefSeq" id="XP_067178402.1">
    <property type="nucleotide sequence ID" value="XM_067322539.1"/>
</dbReference>
<feature type="region of interest" description="Disordered" evidence="1">
    <location>
        <begin position="812"/>
        <end position="892"/>
    </location>
</feature>
<dbReference type="AlphaFoldDB" id="A0A836GPR7"/>
<evidence type="ECO:0000313" key="2">
    <source>
        <dbReference type="EMBL" id="KAG5477764.1"/>
    </source>
</evidence>
<dbReference type="Proteomes" id="UP000673552">
    <property type="component" value="Unassembled WGS sequence"/>
</dbReference>
<protein>
    <submittedName>
        <fullName evidence="2">Uncharacterized protein</fullName>
    </submittedName>
</protein>
<name>A0A836GPR7_9TRYP</name>
<feature type="compositionally biased region" description="Basic and acidic residues" evidence="1">
    <location>
        <begin position="1"/>
        <end position="23"/>
    </location>
</feature>
<feature type="region of interest" description="Disordered" evidence="1">
    <location>
        <begin position="1"/>
        <end position="43"/>
    </location>
</feature>
<feature type="compositionally biased region" description="Polar residues" evidence="1">
    <location>
        <begin position="302"/>
        <end position="316"/>
    </location>
</feature>
<comment type="caution">
    <text evidence="2">The sequence shown here is derived from an EMBL/GenBank/DDBJ whole genome shotgun (WGS) entry which is preliminary data.</text>
</comment>
<feature type="compositionally biased region" description="Low complexity" evidence="1">
    <location>
        <begin position="815"/>
        <end position="833"/>
    </location>
</feature>
<feature type="compositionally biased region" description="Polar residues" evidence="1">
    <location>
        <begin position="861"/>
        <end position="872"/>
    </location>
</feature>
<feature type="region of interest" description="Disordered" evidence="1">
    <location>
        <begin position="296"/>
        <end position="319"/>
    </location>
</feature>